<organism evidence="2 3">
    <name type="scientific">Sarocladium strictum</name>
    <name type="common">Black bundle disease fungus</name>
    <name type="synonym">Acremonium strictum</name>
    <dbReference type="NCBI Taxonomy" id="5046"/>
    <lineage>
        <taxon>Eukaryota</taxon>
        <taxon>Fungi</taxon>
        <taxon>Dikarya</taxon>
        <taxon>Ascomycota</taxon>
        <taxon>Pezizomycotina</taxon>
        <taxon>Sordariomycetes</taxon>
        <taxon>Hypocreomycetidae</taxon>
        <taxon>Hypocreales</taxon>
        <taxon>Sarocladiaceae</taxon>
        <taxon>Sarocladium</taxon>
    </lineage>
</organism>
<reference evidence="2" key="1">
    <citation type="submission" date="2022-10" db="EMBL/GenBank/DDBJ databases">
        <title>Determination and structural analysis of whole genome sequence of Sarocladium strictum F4-1.</title>
        <authorList>
            <person name="Hu L."/>
            <person name="Jiang Y."/>
        </authorList>
    </citation>
    <scope>NUCLEOTIDE SEQUENCE</scope>
    <source>
        <strain evidence="2">F4-1</strain>
    </source>
</reference>
<evidence type="ECO:0000313" key="3">
    <source>
        <dbReference type="Proteomes" id="UP001175261"/>
    </source>
</evidence>
<accession>A0AA39GJT8</accession>
<dbReference type="AlphaFoldDB" id="A0AA39GJT8"/>
<dbReference type="EMBL" id="JAPDFR010000004">
    <property type="protein sequence ID" value="KAK0387342.1"/>
    <property type="molecule type" value="Genomic_DNA"/>
</dbReference>
<evidence type="ECO:0000256" key="1">
    <source>
        <dbReference type="SAM" id="MobiDB-lite"/>
    </source>
</evidence>
<name>A0AA39GJT8_SARSR</name>
<dbReference type="Proteomes" id="UP001175261">
    <property type="component" value="Unassembled WGS sequence"/>
</dbReference>
<feature type="region of interest" description="Disordered" evidence="1">
    <location>
        <begin position="387"/>
        <end position="425"/>
    </location>
</feature>
<feature type="compositionally biased region" description="Basic and acidic residues" evidence="1">
    <location>
        <begin position="389"/>
        <end position="402"/>
    </location>
</feature>
<evidence type="ECO:0000313" key="2">
    <source>
        <dbReference type="EMBL" id="KAK0387342.1"/>
    </source>
</evidence>
<protein>
    <submittedName>
        <fullName evidence="2">Uncharacterized protein</fullName>
    </submittedName>
</protein>
<keyword evidence="3" id="KW-1185">Reference proteome</keyword>
<gene>
    <name evidence="2" type="ORF">NLU13_5655</name>
</gene>
<feature type="region of interest" description="Disordered" evidence="1">
    <location>
        <begin position="277"/>
        <end position="306"/>
    </location>
</feature>
<sequence length="425" mass="46291">MDSKEIILNGNATTEFCSPVQAFFQSTVNDFLGTGPRIDSKFKENQPISHAMTTRAPVPAKGAFTDTSGAFNAAQVSREQPVREEEPSHVLQPPVPTLINLMDELDVDSESGDEDVALPGVSEVNHLLDIARSSIPALIEGKYEEIPYDLGRQQALRTILGGLVMLRKSMQSSEIRKPTLHHQAVAASSSMADLMELVDSKNPTGLRYSSQELEELRNFGKLRPGALAAVEETKKELEAFAAIRKRSKGTRGVDDPRKIEAHASLADDLRGVMHAPVQRSQEVEDEPSGAKSLGAASSKSDETFESLTQKAAEWTLKEAPTVPGLARSYWAPDNSKPQSPLFVLPPKASSAVEIKPDTSQVVQQTLPNADVPDRTIEEIMRALALLDAAEEKKKRPNQDQETPKSPVSATKTPVRRKGLASSMWA</sequence>
<proteinExistence type="predicted"/>
<feature type="compositionally biased region" description="Low complexity" evidence="1">
    <location>
        <begin position="289"/>
        <end position="298"/>
    </location>
</feature>
<comment type="caution">
    <text evidence="2">The sequence shown here is derived from an EMBL/GenBank/DDBJ whole genome shotgun (WGS) entry which is preliminary data.</text>
</comment>